<dbReference type="RefSeq" id="WP_078923025.1">
    <property type="nucleotide sequence ID" value="NZ_FUYB01000013.1"/>
</dbReference>
<proteinExistence type="inferred from homology"/>
<dbReference type="SUPFAM" id="SSF52540">
    <property type="entry name" value="P-loop containing nucleoside triphosphate hydrolases"/>
    <property type="match status" value="1"/>
</dbReference>
<organism evidence="10 11">
    <name type="scientific">Thiothrix eikelboomii</name>
    <dbReference type="NCBI Taxonomy" id="92487"/>
    <lineage>
        <taxon>Bacteria</taxon>
        <taxon>Pseudomonadati</taxon>
        <taxon>Pseudomonadota</taxon>
        <taxon>Gammaproteobacteria</taxon>
        <taxon>Thiotrichales</taxon>
        <taxon>Thiotrichaceae</taxon>
        <taxon>Thiothrix</taxon>
    </lineage>
</organism>
<dbReference type="NCBIfam" id="NF011997">
    <property type="entry name" value="PRK15453.1"/>
    <property type="match status" value="1"/>
</dbReference>
<dbReference type="Proteomes" id="UP000190460">
    <property type="component" value="Unassembled WGS sequence"/>
</dbReference>
<comment type="similarity">
    <text evidence="1 8">Belongs to the phosphoribulokinase family.</text>
</comment>
<feature type="domain" description="Phosphoribulokinase/uridine kinase" evidence="9">
    <location>
        <begin position="7"/>
        <end position="228"/>
    </location>
</feature>
<dbReference type="PRINTS" id="PR00478">
    <property type="entry name" value="PHRIBLKINASE"/>
</dbReference>
<dbReference type="STRING" id="92487.SAMN02745130_02566"/>
<dbReference type="Pfam" id="PF00485">
    <property type="entry name" value="PRK"/>
    <property type="match status" value="1"/>
</dbReference>
<dbReference type="InterPro" id="IPR027417">
    <property type="entry name" value="P-loop_NTPase"/>
</dbReference>
<evidence type="ECO:0000313" key="10">
    <source>
        <dbReference type="EMBL" id="SKA85008.1"/>
    </source>
</evidence>
<dbReference type="EC" id="2.7.1.19" evidence="2 8"/>
<protein>
    <recommendedName>
        <fullName evidence="2 8">Phosphoribulokinase</fullName>
        <ecNumber evidence="2 8">2.7.1.19</ecNumber>
    </recommendedName>
</protein>
<evidence type="ECO:0000256" key="1">
    <source>
        <dbReference type="ARBA" id="ARBA00009719"/>
    </source>
</evidence>
<keyword evidence="3" id="KW-0808">Transferase</keyword>
<gene>
    <name evidence="10" type="ORF">SAMN02745130_02566</name>
</gene>
<evidence type="ECO:0000256" key="6">
    <source>
        <dbReference type="ARBA" id="ARBA00022840"/>
    </source>
</evidence>
<name>A0A1T4X7C0_9GAMM</name>
<evidence type="ECO:0000256" key="4">
    <source>
        <dbReference type="ARBA" id="ARBA00022741"/>
    </source>
</evidence>
<reference evidence="10 11" key="1">
    <citation type="submission" date="2017-02" db="EMBL/GenBank/DDBJ databases">
        <authorList>
            <person name="Peterson S.W."/>
        </authorList>
    </citation>
    <scope>NUCLEOTIDE SEQUENCE [LARGE SCALE GENOMIC DNA]</scope>
    <source>
        <strain evidence="10 11">ATCC 49788</strain>
    </source>
</reference>
<evidence type="ECO:0000259" key="9">
    <source>
        <dbReference type="Pfam" id="PF00485"/>
    </source>
</evidence>
<keyword evidence="4" id="KW-0547">Nucleotide-binding</keyword>
<evidence type="ECO:0000313" key="11">
    <source>
        <dbReference type="Proteomes" id="UP000190460"/>
    </source>
</evidence>
<dbReference type="AlphaFoldDB" id="A0A1T4X7C0"/>
<dbReference type="Gene3D" id="3.40.50.300">
    <property type="entry name" value="P-loop containing nucleotide triphosphate hydrolases"/>
    <property type="match status" value="1"/>
</dbReference>
<evidence type="ECO:0000256" key="2">
    <source>
        <dbReference type="ARBA" id="ARBA00012042"/>
    </source>
</evidence>
<accession>A0A1T4X7C0</accession>
<dbReference type="PROSITE" id="PS00567">
    <property type="entry name" value="PHOSPHORIBULOKINASE"/>
    <property type="match status" value="1"/>
</dbReference>
<evidence type="ECO:0000256" key="3">
    <source>
        <dbReference type="ARBA" id="ARBA00022679"/>
    </source>
</evidence>
<dbReference type="EMBL" id="FUYB01000013">
    <property type="protein sequence ID" value="SKA85008.1"/>
    <property type="molecule type" value="Genomic_DNA"/>
</dbReference>
<dbReference type="GO" id="GO:0005524">
    <property type="term" value="F:ATP binding"/>
    <property type="evidence" value="ECO:0007669"/>
    <property type="project" value="UniProtKB-KW"/>
</dbReference>
<dbReference type="GO" id="GO:0005975">
    <property type="term" value="P:carbohydrate metabolic process"/>
    <property type="evidence" value="ECO:0007669"/>
    <property type="project" value="InterPro"/>
</dbReference>
<keyword evidence="6" id="KW-0067">ATP-binding</keyword>
<evidence type="ECO:0000256" key="5">
    <source>
        <dbReference type="ARBA" id="ARBA00022777"/>
    </source>
</evidence>
<dbReference type="OrthoDB" id="9773443at2"/>
<dbReference type="InterPro" id="IPR006083">
    <property type="entry name" value="PRK/URK"/>
</dbReference>
<keyword evidence="5 10" id="KW-0418">Kinase</keyword>
<comment type="catalytic activity">
    <reaction evidence="7 8">
        <text>D-ribulose 5-phosphate + ATP = D-ribulose 1,5-bisphosphate + ADP + H(+)</text>
        <dbReference type="Rhea" id="RHEA:19365"/>
        <dbReference type="ChEBI" id="CHEBI:15378"/>
        <dbReference type="ChEBI" id="CHEBI:30616"/>
        <dbReference type="ChEBI" id="CHEBI:57870"/>
        <dbReference type="ChEBI" id="CHEBI:58121"/>
        <dbReference type="ChEBI" id="CHEBI:456216"/>
        <dbReference type="EC" id="2.7.1.19"/>
    </reaction>
</comment>
<sequence length="304" mass="34302">MSKLHPVIAMTGSSGAGTTFVKRTFEGIFRREQIKAAIIEGDSFHSVTRNQFKQRSKEEPNFSHFGPGANDFHALEALFKAYGESGSGKKRYYLHNDQEAQEHTERLAAKGITTTAGSGEFTPWEELEADTDILFYEGLHGLVLDTSATQKYGGYNVAQYVDLGIGVVPSVNLEWIQKIHRDHAERGYSAEATVDTILRRMPDYINHITPQFSRTDINFQRVPTVDTSNPFIARDIPTQDESLVVIRFRDPKKFNTDFPYLLAMIHDSFMSRRNSIVVPGGKMTLAMELILNPIIHDMLEARSQ</sequence>
<dbReference type="GO" id="GO:0008974">
    <property type="term" value="F:phosphoribulokinase activity"/>
    <property type="evidence" value="ECO:0007669"/>
    <property type="project" value="UniProtKB-EC"/>
</dbReference>
<evidence type="ECO:0000256" key="8">
    <source>
        <dbReference type="RuleBase" id="RU004082"/>
    </source>
</evidence>
<evidence type="ECO:0000256" key="7">
    <source>
        <dbReference type="ARBA" id="ARBA00047663"/>
    </source>
</evidence>
<dbReference type="InterPro" id="IPR006082">
    <property type="entry name" value="PRK"/>
</dbReference>
<keyword evidence="11" id="KW-1185">Reference proteome</keyword>